<dbReference type="Proteomes" id="UP000034917">
    <property type="component" value="Unassembled WGS sequence"/>
</dbReference>
<feature type="transmembrane region" description="Helical" evidence="1">
    <location>
        <begin position="12"/>
        <end position="32"/>
    </location>
</feature>
<dbReference type="EMBL" id="LBSV01000009">
    <property type="protein sequence ID" value="KKQ25300.1"/>
    <property type="molecule type" value="Genomic_DNA"/>
</dbReference>
<keyword evidence="1" id="KW-1133">Transmembrane helix</keyword>
<evidence type="ECO:0000256" key="1">
    <source>
        <dbReference type="SAM" id="Phobius"/>
    </source>
</evidence>
<evidence type="ECO:0000313" key="3">
    <source>
        <dbReference type="Proteomes" id="UP000034917"/>
    </source>
</evidence>
<dbReference type="AlphaFoldDB" id="A0A0G0GGV1"/>
<gene>
    <name evidence="2" type="ORF">US40_C0009G0006</name>
</gene>
<comment type="caution">
    <text evidence="2">The sequence shown here is derived from an EMBL/GenBank/DDBJ whole genome shotgun (WGS) entry which is preliminary data.</text>
</comment>
<feature type="transmembrane region" description="Helical" evidence="1">
    <location>
        <begin position="38"/>
        <end position="58"/>
    </location>
</feature>
<reference evidence="2 3" key="1">
    <citation type="journal article" date="2015" name="Nature">
        <title>rRNA introns, odd ribosomes, and small enigmatic genomes across a large radiation of phyla.</title>
        <authorList>
            <person name="Brown C.T."/>
            <person name="Hug L.A."/>
            <person name="Thomas B.C."/>
            <person name="Sharon I."/>
            <person name="Castelle C.J."/>
            <person name="Singh A."/>
            <person name="Wilkins M.J."/>
            <person name="Williams K.H."/>
            <person name="Banfield J.F."/>
        </authorList>
    </citation>
    <scope>NUCLEOTIDE SEQUENCE [LARGE SCALE GENOMIC DNA]</scope>
</reference>
<sequence length="62" mass="7193">MDLVYARRNRLSEIFADIGQVTLASVFFHFIVDKYDVERAMIGLILSIVCWTFSLLLVKIKI</sequence>
<proteinExistence type="predicted"/>
<evidence type="ECO:0000313" key="2">
    <source>
        <dbReference type="EMBL" id="KKQ25300.1"/>
    </source>
</evidence>
<name>A0A0G0GGV1_9BACT</name>
<accession>A0A0G0GGV1</accession>
<keyword evidence="1" id="KW-0472">Membrane</keyword>
<keyword evidence="1" id="KW-0812">Transmembrane</keyword>
<organism evidence="2 3">
    <name type="scientific">Candidatus Roizmanbacteria bacterium GW2011_GWC2_37_13</name>
    <dbReference type="NCBI Taxonomy" id="1618486"/>
    <lineage>
        <taxon>Bacteria</taxon>
        <taxon>Candidatus Roizmaniibacteriota</taxon>
    </lineage>
</organism>
<protein>
    <submittedName>
        <fullName evidence="2">Uncharacterized protein</fullName>
    </submittedName>
</protein>